<accession>A0ABT6HXF2</accession>
<dbReference type="InterPro" id="IPR043917">
    <property type="entry name" value="DUF5753"/>
</dbReference>
<dbReference type="Pfam" id="PF13560">
    <property type="entry name" value="HTH_31"/>
    <property type="match status" value="1"/>
</dbReference>
<proteinExistence type="predicted"/>
<dbReference type="Pfam" id="PF19054">
    <property type="entry name" value="DUF5753"/>
    <property type="match status" value="1"/>
</dbReference>
<feature type="domain" description="HTH cro/C1-type" evidence="1">
    <location>
        <begin position="18"/>
        <end position="72"/>
    </location>
</feature>
<evidence type="ECO:0000313" key="2">
    <source>
        <dbReference type="EMBL" id="MDH2392739.1"/>
    </source>
</evidence>
<gene>
    <name evidence="2" type="ORF">QCN29_28955</name>
</gene>
<dbReference type="RefSeq" id="WP_279931873.1">
    <property type="nucleotide sequence ID" value="NZ_JARWBG010000047.1"/>
</dbReference>
<dbReference type="InterPro" id="IPR010982">
    <property type="entry name" value="Lambda_DNA-bd_dom_sf"/>
</dbReference>
<reference evidence="2 3" key="1">
    <citation type="submission" date="2023-04" db="EMBL/GenBank/DDBJ databases">
        <title>Streptomyces chengmaiensis sp. nov. isolated from the stem of mangrove plant in Hainan.</title>
        <authorList>
            <person name="Huang X."/>
            <person name="Zhou S."/>
            <person name="Chu X."/>
            <person name="Xie Y."/>
            <person name="Lin Y."/>
        </authorList>
    </citation>
    <scope>NUCLEOTIDE SEQUENCE [LARGE SCALE GENOMIC DNA]</scope>
    <source>
        <strain evidence="2 3">HNM0663</strain>
    </source>
</reference>
<dbReference type="Proteomes" id="UP001223144">
    <property type="component" value="Unassembled WGS sequence"/>
</dbReference>
<sequence length="283" mass="31711">MPVRSNPTARQLRFGTELRRLRERAGLSSTEAAKLLGIKQAQVSNMEGARFGVSAERLRAIARHYSCTDEQLIEALIGMTGDRKRGWWEEYREILAPSLLDLAELEAYGVRLRTAHTSHIPGLLQIAQHARVIFEQMVPAYTPPEIEDLVSYRIKRQRVLFQDGPPPFHALIHEAALRMQFGGPTVAKQQLQHLLDMSERDNITIQVIPFDAGAYPGAGQSIYYVHGPVPQLDTVQLDQAHGPRLVDAEPGLQVYRQLFARMEAIALKAATSRDLIHDIAQGL</sequence>
<evidence type="ECO:0000313" key="3">
    <source>
        <dbReference type="Proteomes" id="UP001223144"/>
    </source>
</evidence>
<keyword evidence="3" id="KW-1185">Reference proteome</keyword>
<dbReference type="SMART" id="SM00530">
    <property type="entry name" value="HTH_XRE"/>
    <property type="match status" value="1"/>
</dbReference>
<comment type="caution">
    <text evidence="2">The sequence shown here is derived from an EMBL/GenBank/DDBJ whole genome shotgun (WGS) entry which is preliminary data.</text>
</comment>
<name>A0ABT6HXF2_9ACTN</name>
<organism evidence="2 3">
    <name type="scientific">Streptomyces chengmaiensis</name>
    <dbReference type="NCBI Taxonomy" id="3040919"/>
    <lineage>
        <taxon>Bacteria</taxon>
        <taxon>Bacillati</taxon>
        <taxon>Actinomycetota</taxon>
        <taxon>Actinomycetes</taxon>
        <taxon>Kitasatosporales</taxon>
        <taxon>Streptomycetaceae</taxon>
        <taxon>Streptomyces</taxon>
    </lineage>
</organism>
<dbReference type="EMBL" id="JARWBG010000047">
    <property type="protein sequence ID" value="MDH2392739.1"/>
    <property type="molecule type" value="Genomic_DNA"/>
</dbReference>
<dbReference type="SUPFAM" id="SSF47413">
    <property type="entry name" value="lambda repressor-like DNA-binding domains"/>
    <property type="match status" value="1"/>
</dbReference>
<evidence type="ECO:0000259" key="1">
    <source>
        <dbReference type="PROSITE" id="PS50943"/>
    </source>
</evidence>
<protein>
    <submittedName>
        <fullName evidence="2">Helix-turn-helix transcriptional regulator</fullName>
    </submittedName>
</protein>
<dbReference type="Gene3D" id="1.10.260.40">
    <property type="entry name" value="lambda repressor-like DNA-binding domains"/>
    <property type="match status" value="1"/>
</dbReference>
<dbReference type="PROSITE" id="PS50943">
    <property type="entry name" value="HTH_CROC1"/>
    <property type="match status" value="1"/>
</dbReference>
<dbReference type="InterPro" id="IPR001387">
    <property type="entry name" value="Cro/C1-type_HTH"/>
</dbReference>
<dbReference type="CDD" id="cd00093">
    <property type="entry name" value="HTH_XRE"/>
    <property type="match status" value="1"/>
</dbReference>